<proteinExistence type="predicted"/>
<keyword evidence="4" id="KW-1185">Reference proteome</keyword>
<organism evidence="3 4">
    <name type="scientific">Conidiobolus coronatus (strain ATCC 28846 / CBS 209.66 / NRRL 28638)</name>
    <name type="common">Delacroixia coronata</name>
    <dbReference type="NCBI Taxonomy" id="796925"/>
    <lineage>
        <taxon>Eukaryota</taxon>
        <taxon>Fungi</taxon>
        <taxon>Fungi incertae sedis</taxon>
        <taxon>Zoopagomycota</taxon>
        <taxon>Entomophthoromycotina</taxon>
        <taxon>Entomophthoromycetes</taxon>
        <taxon>Entomophthorales</taxon>
        <taxon>Ancylistaceae</taxon>
        <taxon>Conidiobolus</taxon>
    </lineage>
</organism>
<keyword evidence="2" id="KW-0812">Transmembrane</keyword>
<feature type="region of interest" description="Disordered" evidence="1">
    <location>
        <begin position="105"/>
        <end position="145"/>
    </location>
</feature>
<name>A0A137NUU7_CONC2</name>
<evidence type="ECO:0000313" key="3">
    <source>
        <dbReference type="EMBL" id="KXN66502.1"/>
    </source>
</evidence>
<evidence type="ECO:0000256" key="1">
    <source>
        <dbReference type="SAM" id="MobiDB-lite"/>
    </source>
</evidence>
<evidence type="ECO:0000313" key="4">
    <source>
        <dbReference type="Proteomes" id="UP000070444"/>
    </source>
</evidence>
<feature type="transmembrane region" description="Helical" evidence="2">
    <location>
        <begin position="53"/>
        <end position="73"/>
    </location>
</feature>
<feature type="transmembrane region" description="Helical" evidence="2">
    <location>
        <begin position="12"/>
        <end position="33"/>
    </location>
</feature>
<dbReference type="AlphaFoldDB" id="A0A137NUU7"/>
<dbReference type="EMBL" id="KQ964717">
    <property type="protein sequence ID" value="KXN66502.1"/>
    <property type="molecule type" value="Genomic_DNA"/>
</dbReference>
<accession>A0A137NUU7</accession>
<reference evidence="3 4" key="1">
    <citation type="journal article" date="2015" name="Genome Biol. Evol.">
        <title>Phylogenomic analyses indicate that early fungi evolved digesting cell walls of algal ancestors of land plants.</title>
        <authorList>
            <person name="Chang Y."/>
            <person name="Wang S."/>
            <person name="Sekimoto S."/>
            <person name="Aerts A.L."/>
            <person name="Choi C."/>
            <person name="Clum A."/>
            <person name="LaButti K.M."/>
            <person name="Lindquist E.A."/>
            <person name="Yee Ngan C."/>
            <person name="Ohm R.A."/>
            <person name="Salamov A.A."/>
            <person name="Grigoriev I.V."/>
            <person name="Spatafora J.W."/>
            <person name="Berbee M.L."/>
        </authorList>
    </citation>
    <scope>NUCLEOTIDE SEQUENCE [LARGE SCALE GENOMIC DNA]</scope>
    <source>
        <strain evidence="3 4">NRRL 28638</strain>
    </source>
</reference>
<feature type="compositionally biased region" description="Low complexity" evidence="1">
    <location>
        <begin position="115"/>
        <end position="129"/>
    </location>
</feature>
<protein>
    <submittedName>
        <fullName evidence="3">Uncharacterized protein</fullName>
    </submittedName>
</protein>
<keyword evidence="2" id="KW-0472">Membrane</keyword>
<keyword evidence="2" id="KW-1133">Transmembrane helix</keyword>
<feature type="compositionally biased region" description="Polar residues" evidence="1">
    <location>
        <begin position="105"/>
        <end position="114"/>
    </location>
</feature>
<evidence type="ECO:0000256" key="2">
    <source>
        <dbReference type="SAM" id="Phobius"/>
    </source>
</evidence>
<feature type="compositionally biased region" description="Polar residues" evidence="1">
    <location>
        <begin position="130"/>
        <end position="143"/>
    </location>
</feature>
<gene>
    <name evidence="3" type="ORF">CONCODRAFT_11632</name>
</gene>
<sequence>MTDQQQITFTLKLPGIQIFLIVYAIIIISLHIYLLSDMSRVATTKFSTLYAEIAVFILSILLFIGALVWFITYRKKVRDDAKNDNEASMEKVWVISDLTPTTMGTGTRSANATSTGHNTNVGDGNNTNTASTLNQNNNDNSTYLPFMEHEVDDDGIKRIRSKN</sequence>
<dbReference type="Proteomes" id="UP000070444">
    <property type="component" value="Unassembled WGS sequence"/>
</dbReference>